<dbReference type="Proteomes" id="UP001589894">
    <property type="component" value="Unassembled WGS sequence"/>
</dbReference>
<reference evidence="5 6" key="1">
    <citation type="submission" date="2024-09" db="EMBL/GenBank/DDBJ databases">
        <authorList>
            <person name="Sun Q."/>
            <person name="Mori K."/>
        </authorList>
    </citation>
    <scope>NUCLEOTIDE SEQUENCE [LARGE SCALE GENOMIC DNA]</scope>
    <source>
        <strain evidence="5 6">TBRC 2205</strain>
    </source>
</reference>
<accession>A0ABV6NZ09</accession>
<dbReference type="InterPro" id="IPR000835">
    <property type="entry name" value="HTH_MarR-typ"/>
</dbReference>
<name>A0ABV6NZ09_9ACTN</name>
<dbReference type="PRINTS" id="PR00598">
    <property type="entry name" value="HTHMARR"/>
</dbReference>
<evidence type="ECO:0000256" key="1">
    <source>
        <dbReference type="ARBA" id="ARBA00023015"/>
    </source>
</evidence>
<organism evidence="5 6">
    <name type="scientific">Plantactinospora siamensis</name>
    <dbReference type="NCBI Taxonomy" id="555372"/>
    <lineage>
        <taxon>Bacteria</taxon>
        <taxon>Bacillati</taxon>
        <taxon>Actinomycetota</taxon>
        <taxon>Actinomycetes</taxon>
        <taxon>Micromonosporales</taxon>
        <taxon>Micromonosporaceae</taxon>
        <taxon>Plantactinospora</taxon>
    </lineage>
</organism>
<keyword evidence="1" id="KW-0805">Transcription regulation</keyword>
<dbReference type="InterPro" id="IPR023187">
    <property type="entry name" value="Tscrpt_reg_MarR-type_CS"/>
</dbReference>
<dbReference type="InterPro" id="IPR039422">
    <property type="entry name" value="MarR/SlyA-like"/>
</dbReference>
<evidence type="ECO:0000256" key="3">
    <source>
        <dbReference type="ARBA" id="ARBA00023163"/>
    </source>
</evidence>
<keyword evidence="6" id="KW-1185">Reference proteome</keyword>
<dbReference type="PANTHER" id="PTHR33164">
    <property type="entry name" value="TRANSCRIPTIONAL REGULATOR, MARR FAMILY"/>
    <property type="match status" value="1"/>
</dbReference>
<protein>
    <submittedName>
        <fullName evidence="5">MarR family winged helix-turn-helix transcriptional regulator</fullName>
    </submittedName>
</protein>
<dbReference type="Gene3D" id="1.10.10.10">
    <property type="entry name" value="Winged helix-like DNA-binding domain superfamily/Winged helix DNA-binding domain"/>
    <property type="match status" value="1"/>
</dbReference>
<evidence type="ECO:0000256" key="2">
    <source>
        <dbReference type="ARBA" id="ARBA00023125"/>
    </source>
</evidence>
<dbReference type="PROSITE" id="PS01117">
    <property type="entry name" value="HTH_MARR_1"/>
    <property type="match status" value="1"/>
</dbReference>
<dbReference type="RefSeq" id="WP_377338905.1">
    <property type="nucleotide sequence ID" value="NZ_JBHLUE010000011.1"/>
</dbReference>
<dbReference type="SMART" id="SM00347">
    <property type="entry name" value="HTH_MARR"/>
    <property type="match status" value="1"/>
</dbReference>
<evidence type="ECO:0000259" key="4">
    <source>
        <dbReference type="PROSITE" id="PS50995"/>
    </source>
</evidence>
<keyword evidence="3" id="KW-0804">Transcription</keyword>
<evidence type="ECO:0000313" key="6">
    <source>
        <dbReference type="Proteomes" id="UP001589894"/>
    </source>
</evidence>
<proteinExistence type="predicted"/>
<feature type="domain" description="HTH marR-type" evidence="4">
    <location>
        <begin position="8"/>
        <end position="141"/>
    </location>
</feature>
<dbReference type="PANTHER" id="PTHR33164:SF43">
    <property type="entry name" value="HTH-TYPE TRANSCRIPTIONAL REPRESSOR YETL"/>
    <property type="match status" value="1"/>
</dbReference>
<evidence type="ECO:0000313" key="5">
    <source>
        <dbReference type="EMBL" id="MFC0565248.1"/>
    </source>
</evidence>
<dbReference type="Pfam" id="PF01047">
    <property type="entry name" value="MarR"/>
    <property type="match status" value="1"/>
</dbReference>
<gene>
    <name evidence="5" type="ORF">ACFFHU_14015</name>
</gene>
<dbReference type="EMBL" id="JBHLUE010000011">
    <property type="protein sequence ID" value="MFC0565248.1"/>
    <property type="molecule type" value="Genomic_DNA"/>
</dbReference>
<dbReference type="PROSITE" id="PS50995">
    <property type="entry name" value="HTH_MARR_2"/>
    <property type="match status" value="1"/>
</dbReference>
<dbReference type="SUPFAM" id="SSF46785">
    <property type="entry name" value="Winged helix' DNA-binding domain"/>
    <property type="match status" value="1"/>
</dbReference>
<dbReference type="InterPro" id="IPR036390">
    <property type="entry name" value="WH_DNA-bd_sf"/>
</dbReference>
<keyword evidence="2" id="KW-0238">DNA-binding</keyword>
<dbReference type="InterPro" id="IPR036388">
    <property type="entry name" value="WH-like_DNA-bd_sf"/>
</dbReference>
<comment type="caution">
    <text evidence="5">The sequence shown here is derived from an EMBL/GenBank/DDBJ whole genome shotgun (WGS) entry which is preliminary data.</text>
</comment>
<sequence length="165" mass="18318">MDLVRLDDVPLGRLLHVAGRMVGQRWSAYLADRHGLTPAGMHVLFTLAHSGELGHREIAERCFVRPATLTGIVDTLERRGLVERRRDAADRRTVRLALTADGRRHVRELSELTQRRDPLTSVDADPANAAVIRSFLLELIGTMSDGEDPVLLQEDHQRGSGGARC</sequence>